<dbReference type="EMBL" id="CP009246">
    <property type="protein sequence ID" value="APT86709.1"/>
    <property type="molecule type" value="Genomic_DNA"/>
</dbReference>
<dbReference type="AlphaFoldDB" id="A0A1L7CLI8"/>
<dbReference type="Proteomes" id="UP000315353">
    <property type="component" value="Unassembled WGS sequence"/>
</dbReference>
<dbReference type="RefSeq" id="WP_075729706.1">
    <property type="nucleotide sequence ID" value="NZ_BJNB01000036.1"/>
</dbReference>
<evidence type="ECO:0000313" key="4">
    <source>
        <dbReference type="Proteomes" id="UP000185479"/>
    </source>
</evidence>
<dbReference type="STRING" id="28028.CFLV_05595"/>
<evidence type="ECO:0000313" key="2">
    <source>
        <dbReference type="EMBL" id="APT86709.1"/>
    </source>
</evidence>
<keyword evidence="4" id="KW-1185">Reference proteome</keyword>
<proteinExistence type="predicted"/>
<dbReference type="GeneID" id="82880189"/>
<keyword evidence="1" id="KW-0732">Signal</keyword>
<evidence type="ECO:0000313" key="5">
    <source>
        <dbReference type="Proteomes" id="UP000315353"/>
    </source>
</evidence>
<accession>A0A1L7CLI8</accession>
<dbReference type="Proteomes" id="UP000185479">
    <property type="component" value="Chromosome"/>
</dbReference>
<reference evidence="3 5" key="2">
    <citation type="submission" date="2019-06" db="EMBL/GenBank/DDBJ databases">
        <title>Whole genome shotgun sequence of Corynebacterium flavescens NBRC 14136.</title>
        <authorList>
            <person name="Hosoyama A."/>
            <person name="Uohara A."/>
            <person name="Ohji S."/>
            <person name="Ichikawa N."/>
        </authorList>
    </citation>
    <scope>NUCLEOTIDE SEQUENCE [LARGE SCALE GENOMIC DNA]</scope>
    <source>
        <strain evidence="3 5">NBRC 14136</strain>
    </source>
</reference>
<protein>
    <recommendedName>
        <fullName evidence="6">S1 family peptidase</fullName>
    </recommendedName>
</protein>
<feature type="signal peptide" evidence="1">
    <location>
        <begin position="1"/>
        <end position="38"/>
    </location>
</feature>
<dbReference type="InterPro" id="IPR009003">
    <property type="entry name" value="Peptidase_S1_PA"/>
</dbReference>
<name>A0A1L7CLI8_CORFL</name>
<organism evidence="2 4">
    <name type="scientific">Corynebacterium flavescens</name>
    <dbReference type="NCBI Taxonomy" id="28028"/>
    <lineage>
        <taxon>Bacteria</taxon>
        <taxon>Bacillati</taxon>
        <taxon>Actinomycetota</taxon>
        <taxon>Actinomycetes</taxon>
        <taxon>Mycobacteriales</taxon>
        <taxon>Corynebacteriaceae</taxon>
        <taxon>Corynebacterium</taxon>
    </lineage>
</organism>
<dbReference type="InterPro" id="IPR043504">
    <property type="entry name" value="Peptidase_S1_PA_chymotrypsin"/>
</dbReference>
<dbReference type="EMBL" id="BJNB01000036">
    <property type="protein sequence ID" value="GEB98478.1"/>
    <property type="molecule type" value="Genomic_DNA"/>
</dbReference>
<evidence type="ECO:0000313" key="3">
    <source>
        <dbReference type="EMBL" id="GEB98478.1"/>
    </source>
</evidence>
<dbReference type="OrthoDB" id="4425803at2"/>
<feature type="chain" id="PRO_5044060993" description="S1 family peptidase" evidence="1">
    <location>
        <begin position="39"/>
        <end position="280"/>
    </location>
</feature>
<dbReference type="InterPro" id="IPR006311">
    <property type="entry name" value="TAT_signal"/>
</dbReference>
<dbReference type="KEGG" id="cfc:CFLV_05595"/>
<dbReference type="SUPFAM" id="SSF50494">
    <property type="entry name" value="Trypsin-like serine proteases"/>
    <property type="match status" value="1"/>
</dbReference>
<dbReference type="Gene3D" id="2.40.10.10">
    <property type="entry name" value="Trypsin-like serine proteases"/>
    <property type="match status" value="1"/>
</dbReference>
<evidence type="ECO:0008006" key="6">
    <source>
        <dbReference type="Google" id="ProtNLM"/>
    </source>
</evidence>
<reference evidence="2 4" key="1">
    <citation type="submission" date="2014-08" db="EMBL/GenBank/DDBJ databases">
        <title>Complete genome sequence of Corynebacterium flavescens OJ8(T)(=DSM 20296(T)), isolated from cheese.</title>
        <authorList>
            <person name="Ruckert C."/>
            <person name="Albersmeier A."/>
            <person name="Winkler A."/>
            <person name="Kalinowski J."/>
        </authorList>
    </citation>
    <scope>NUCLEOTIDE SEQUENCE [LARGE SCALE GENOMIC DNA]</scope>
    <source>
        <strain evidence="2 4">OJ8</strain>
    </source>
</reference>
<gene>
    <name evidence="3" type="ORF">CFL01nite_19730</name>
    <name evidence="2" type="ORF">CFLV_05595</name>
</gene>
<dbReference type="PROSITE" id="PS51318">
    <property type="entry name" value="TAT"/>
    <property type="match status" value="1"/>
</dbReference>
<evidence type="ECO:0000256" key="1">
    <source>
        <dbReference type="SAM" id="SignalP"/>
    </source>
</evidence>
<sequence length="280" mass="28819">MTSKPLSLSRRLRAAASVFAGAALAVAGTLAGQAVAQAAPAATVTQGQMIMTAEGSTCTVGYVEADRAWTAAHCGLSGQQMYAEDGTHLGTLRWLKPSGAAGQDIAYIQFAAGTVSGGNPKTGDGINPVPPTGTQICVDGRRTGKDCATTVDRLRGADPGMNFADPLPKLNGDSGSGVKVPGQSGVVGIYQGATYLSSGQAHRELSNYARMPDAGELASLRHQGYVPRKANLPRTVTPIELPGLQVRELQEQAEGLVTTSSEGPGWDSVRGIALNYGVVL</sequence>